<name>A0ABP0N9I8_9DINO</name>
<dbReference type="EMBL" id="CAXAMN010021515">
    <property type="protein sequence ID" value="CAK9060391.1"/>
    <property type="molecule type" value="Genomic_DNA"/>
</dbReference>
<gene>
    <name evidence="1" type="ORF">CCMP2556_LOCUS29718</name>
</gene>
<proteinExistence type="predicted"/>
<evidence type="ECO:0000313" key="2">
    <source>
        <dbReference type="Proteomes" id="UP001642484"/>
    </source>
</evidence>
<feature type="non-terminal residue" evidence="1">
    <location>
        <position position="1"/>
    </location>
</feature>
<keyword evidence="2" id="KW-1185">Reference proteome</keyword>
<comment type="caution">
    <text evidence="1">The sequence shown here is derived from an EMBL/GenBank/DDBJ whole genome shotgun (WGS) entry which is preliminary data.</text>
</comment>
<feature type="non-terminal residue" evidence="1">
    <location>
        <position position="93"/>
    </location>
</feature>
<dbReference type="Proteomes" id="UP001642484">
    <property type="component" value="Unassembled WGS sequence"/>
</dbReference>
<reference evidence="1 2" key="1">
    <citation type="submission" date="2024-02" db="EMBL/GenBank/DDBJ databases">
        <authorList>
            <person name="Chen Y."/>
            <person name="Shah S."/>
            <person name="Dougan E. K."/>
            <person name="Thang M."/>
            <person name="Chan C."/>
        </authorList>
    </citation>
    <scope>NUCLEOTIDE SEQUENCE [LARGE SCALE GENOMIC DNA]</scope>
</reference>
<protein>
    <submittedName>
        <fullName evidence="1">Uncharacterized protein</fullName>
    </submittedName>
</protein>
<evidence type="ECO:0000313" key="1">
    <source>
        <dbReference type="EMBL" id="CAK9060391.1"/>
    </source>
</evidence>
<sequence length="93" mass="10106">AYMRIDLTATSHPVTYAGLKKSGSTVFRLQVPKNKAHLMMHSEAKVFLMSPSELVTPLSVGEETGEAPSGAVVEPHVELRLKRLIGAFDVTQT</sequence>
<organism evidence="1 2">
    <name type="scientific">Durusdinium trenchii</name>
    <dbReference type="NCBI Taxonomy" id="1381693"/>
    <lineage>
        <taxon>Eukaryota</taxon>
        <taxon>Sar</taxon>
        <taxon>Alveolata</taxon>
        <taxon>Dinophyceae</taxon>
        <taxon>Suessiales</taxon>
        <taxon>Symbiodiniaceae</taxon>
        <taxon>Durusdinium</taxon>
    </lineage>
</organism>
<accession>A0ABP0N9I8</accession>